<evidence type="ECO:0000256" key="1">
    <source>
        <dbReference type="SAM" id="MobiDB-lite"/>
    </source>
</evidence>
<feature type="compositionally biased region" description="Low complexity" evidence="1">
    <location>
        <begin position="52"/>
        <end position="67"/>
    </location>
</feature>
<organism evidence="3">
    <name type="scientific">Drosophila grimshawi</name>
    <name type="common">Hawaiian fruit fly</name>
    <name type="synonym">Idiomyia grimshawi</name>
    <dbReference type="NCBI Taxonomy" id="7222"/>
    <lineage>
        <taxon>Eukaryota</taxon>
        <taxon>Metazoa</taxon>
        <taxon>Ecdysozoa</taxon>
        <taxon>Arthropoda</taxon>
        <taxon>Hexapoda</taxon>
        <taxon>Insecta</taxon>
        <taxon>Pterygota</taxon>
        <taxon>Neoptera</taxon>
        <taxon>Endopterygota</taxon>
        <taxon>Diptera</taxon>
        <taxon>Brachycera</taxon>
        <taxon>Muscomorpha</taxon>
        <taxon>Ephydroidea</taxon>
        <taxon>Drosophilidae</taxon>
        <taxon>Drosophila</taxon>
        <taxon>Hawaiian Drosophila</taxon>
    </lineage>
</organism>
<name>B4JZ33_DROGR</name>
<evidence type="ECO:0000313" key="3">
    <source>
        <dbReference type="Proteomes" id="UP000001070"/>
    </source>
</evidence>
<evidence type="ECO:0000313" key="2">
    <source>
        <dbReference type="EMBL" id="EDV98648.1"/>
    </source>
</evidence>
<dbReference type="InParanoid" id="B4JZ33"/>
<keyword evidence="3" id="KW-1185">Reference proteome</keyword>
<dbReference type="EMBL" id="CH916378">
    <property type="protein sequence ID" value="EDV98648.1"/>
    <property type="molecule type" value="Genomic_DNA"/>
</dbReference>
<dbReference type="AlphaFoldDB" id="B4JZ33"/>
<dbReference type="Proteomes" id="UP000001070">
    <property type="component" value="Unassembled WGS sequence"/>
</dbReference>
<gene>
    <name evidence="2" type="primary">Dgri\GH22273</name>
    <name evidence="2" type="ORF">Dgri_GH22273</name>
</gene>
<feature type="region of interest" description="Disordered" evidence="1">
    <location>
        <begin position="51"/>
        <end position="71"/>
    </location>
</feature>
<protein>
    <submittedName>
        <fullName evidence="2">GH22273</fullName>
    </submittedName>
</protein>
<reference evidence="2 3" key="1">
    <citation type="journal article" date="2007" name="Nature">
        <title>Evolution of genes and genomes on the Drosophila phylogeny.</title>
        <authorList>
            <consortium name="Drosophila 12 Genomes Consortium"/>
            <person name="Clark A.G."/>
            <person name="Eisen M.B."/>
            <person name="Smith D.R."/>
            <person name="Bergman C.M."/>
            <person name="Oliver B."/>
            <person name="Markow T.A."/>
            <person name="Kaufman T.C."/>
            <person name="Kellis M."/>
            <person name="Gelbart W."/>
            <person name="Iyer V.N."/>
            <person name="Pollard D.A."/>
            <person name="Sackton T.B."/>
            <person name="Larracuente A.M."/>
            <person name="Singh N.D."/>
            <person name="Abad J.P."/>
            <person name="Abt D.N."/>
            <person name="Adryan B."/>
            <person name="Aguade M."/>
            <person name="Akashi H."/>
            <person name="Anderson W.W."/>
            <person name="Aquadro C.F."/>
            <person name="Ardell D.H."/>
            <person name="Arguello R."/>
            <person name="Artieri C.G."/>
            <person name="Barbash D.A."/>
            <person name="Barker D."/>
            <person name="Barsanti P."/>
            <person name="Batterham P."/>
            <person name="Batzoglou S."/>
            <person name="Begun D."/>
            <person name="Bhutkar A."/>
            <person name="Blanco E."/>
            <person name="Bosak S.A."/>
            <person name="Bradley R.K."/>
            <person name="Brand A.D."/>
            <person name="Brent M.R."/>
            <person name="Brooks A.N."/>
            <person name="Brown R.H."/>
            <person name="Butlin R.K."/>
            <person name="Caggese C."/>
            <person name="Calvi B.R."/>
            <person name="Bernardo de Carvalho A."/>
            <person name="Caspi A."/>
            <person name="Castrezana S."/>
            <person name="Celniker S.E."/>
            <person name="Chang J.L."/>
            <person name="Chapple C."/>
            <person name="Chatterji S."/>
            <person name="Chinwalla A."/>
            <person name="Civetta A."/>
            <person name="Clifton S.W."/>
            <person name="Comeron J.M."/>
            <person name="Costello J.C."/>
            <person name="Coyne J.A."/>
            <person name="Daub J."/>
            <person name="David R.G."/>
            <person name="Delcher A.L."/>
            <person name="Delehaunty K."/>
            <person name="Do C.B."/>
            <person name="Ebling H."/>
            <person name="Edwards K."/>
            <person name="Eickbush T."/>
            <person name="Evans J.D."/>
            <person name="Filipski A."/>
            <person name="Findeiss S."/>
            <person name="Freyhult E."/>
            <person name="Fulton L."/>
            <person name="Fulton R."/>
            <person name="Garcia A.C."/>
            <person name="Gardiner A."/>
            <person name="Garfield D.A."/>
            <person name="Garvin B.E."/>
            <person name="Gibson G."/>
            <person name="Gilbert D."/>
            <person name="Gnerre S."/>
            <person name="Godfrey J."/>
            <person name="Good R."/>
            <person name="Gotea V."/>
            <person name="Gravely B."/>
            <person name="Greenberg A.J."/>
            <person name="Griffiths-Jones S."/>
            <person name="Gross S."/>
            <person name="Guigo R."/>
            <person name="Gustafson E.A."/>
            <person name="Haerty W."/>
            <person name="Hahn M.W."/>
            <person name="Halligan D.L."/>
            <person name="Halpern A.L."/>
            <person name="Halter G.M."/>
            <person name="Han M.V."/>
            <person name="Heger A."/>
            <person name="Hillier L."/>
            <person name="Hinrichs A.S."/>
            <person name="Holmes I."/>
            <person name="Hoskins R.A."/>
            <person name="Hubisz M.J."/>
            <person name="Hultmark D."/>
            <person name="Huntley M.A."/>
            <person name="Jaffe D.B."/>
            <person name="Jagadeeshan S."/>
            <person name="Jeck W.R."/>
            <person name="Johnson J."/>
            <person name="Jones C.D."/>
            <person name="Jordan W.C."/>
            <person name="Karpen G.H."/>
            <person name="Kataoka E."/>
            <person name="Keightley P.D."/>
            <person name="Kheradpour P."/>
            <person name="Kirkness E.F."/>
            <person name="Koerich L.B."/>
            <person name="Kristiansen K."/>
            <person name="Kudrna D."/>
            <person name="Kulathinal R.J."/>
            <person name="Kumar S."/>
            <person name="Kwok R."/>
            <person name="Lander E."/>
            <person name="Langley C.H."/>
            <person name="Lapoint R."/>
            <person name="Lazzaro B.P."/>
            <person name="Lee S.J."/>
            <person name="Levesque L."/>
            <person name="Li R."/>
            <person name="Lin C.F."/>
            <person name="Lin M.F."/>
            <person name="Lindblad-Toh K."/>
            <person name="Llopart A."/>
            <person name="Long M."/>
            <person name="Low L."/>
            <person name="Lozovsky E."/>
            <person name="Lu J."/>
            <person name="Luo M."/>
            <person name="Machado C.A."/>
            <person name="Makalowski W."/>
            <person name="Marzo M."/>
            <person name="Matsuda M."/>
            <person name="Matzkin L."/>
            <person name="McAllister B."/>
            <person name="McBride C.S."/>
            <person name="McKernan B."/>
            <person name="McKernan K."/>
            <person name="Mendez-Lago M."/>
            <person name="Minx P."/>
            <person name="Mollenhauer M.U."/>
            <person name="Montooth K."/>
            <person name="Mount S.M."/>
            <person name="Mu X."/>
            <person name="Myers E."/>
            <person name="Negre B."/>
            <person name="Newfeld S."/>
            <person name="Nielsen R."/>
            <person name="Noor M.A."/>
            <person name="O'Grady P."/>
            <person name="Pachter L."/>
            <person name="Papaceit M."/>
            <person name="Parisi M.J."/>
            <person name="Parisi M."/>
            <person name="Parts L."/>
            <person name="Pedersen J.S."/>
            <person name="Pesole G."/>
            <person name="Phillippy A.M."/>
            <person name="Ponting C.P."/>
            <person name="Pop M."/>
            <person name="Porcelli D."/>
            <person name="Powell J.R."/>
            <person name="Prohaska S."/>
            <person name="Pruitt K."/>
            <person name="Puig M."/>
            <person name="Quesneville H."/>
            <person name="Ram K.R."/>
            <person name="Rand D."/>
            <person name="Rasmussen M.D."/>
            <person name="Reed L.K."/>
            <person name="Reenan R."/>
            <person name="Reily A."/>
            <person name="Remington K.A."/>
            <person name="Rieger T.T."/>
            <person name="Ritchie M.G."/>
            <person name="Robin C."/>
            <person name="Rogers Y.H."/>
            <person name="Rohde C."/>
            <person name="Rozas J."/>
            <person name="Rubenfield M.J."/>
            <person name="Ruiz A."/>
            <person name="Russo S."/>
            <person name="Salzberg S.L."/>
            <person name="Sanchez-Gracia A."/>
            <person name="Saranga D.J."/>
            <person name="Sato H."/>
            <person name="Schaeffer S.W."/>
            <person name="Schatz M.C."/>
            <person name="Schlenke T."/>
            <person name="Schwartz R."/>
            <person name="Segarra C."/>
            <person name="Singh R.S."/>
            <person name="Sirot L."/>
            <person name="Sirota M."/>
            <person name="Sisneros N.B."/>
            <person name="Smith C.D."/>
            <person name="Smith T.F."/>
            <person name="Spieth J."/>
            <person name="Stage D.E."/>
            <person name="Stark A."/>
            <person name="Stephan W."/>
            <person name="Strausberg R.L."/>
            <person name="Strempel S."/>
            <person name="Sturgill D."/>
            <person name="Sutton G."/>
            <person name="Sutton G.G."/>
            <person name="Tao W."/>
            <person name="Teichmann S."/>
            <person name="Tobari Y.N."/>
            <person name="Tomimura Y."/>
            <person name="Tsolas J.M."/>
            <person name="Valente V.L."/>
            <person name="Venter E."/>
            <person name="Venter J.C."/>
            <person name="Vicario S."/>
            <person name="Vieira F.G."/>
            <person name="Vilella A.J."/>
            <person name="Villasante A."/>
            <person name="Walenz B."/>
            <person name="Wang J."/>
            <person name="Wasserman M."/>
            <person name="Watts T."/>
            <person name="Wilson D."/>
            <person name="Wilson R.K."/>
            <person name="Wing R.A."/>
            <person name="Wolfner M.F."/>
            <person name="Wong A."/>
            <person name="Wong G.K."/>
            <person name="Wu C.I."/>
            <person name="Wu G."/>
            <person name="Yamamoto D."/>
            <person name="Yang H.P."/>
            <person name="Yang S.P."/>
            <person name="Yorke J.A."/>
            <person name="Yoshida K."/>
            <person name="Zdobnov E."/>
            <person name="Zhang P."/>
            <person name="Zhang Y."/>
            <person name="Zimin A.V."/>
            <person name="Baldwin J."/>
            <person name="Abdouelleil A."/>
            <person name="Abdulkadir J."/>
            <person name="Abebe A."/>
            <person name="Abera B."/>
            <person name="Abreu J."/>
            <person name="Acer S.C."/>
            <person name="Aftuck L."/>
            <person name="Alexander A."/>
            <person name="An P."/>
            <person name="Anderson E."/>
            <person name="Anderson S."/>
            <person name="Arachi H."/>
            <person name="Azer M."/>
            <person name="Bachantsang P."/>
            <person name="Barry A."/>
            <person name="Bayul T."/>
            <person name="Berlin A."/>
            <person name="Bessette D."/>
            <person name="Bloom T."/>
            <person name="Blye J."/>
            <person name="Boguslavskiy L."/>
            <person name="Bonnet C."/>
            <person name="Boukhgalter B."/>
            <person name="Bourzgui I."/>
            <person name="Brown A."/>
            <person name="Cahill P."/>
            <person name="Channer S."/>
            <person name="Cheshatsang Y."/>
            <person name="Chuda L."/>
            <person name="Citroen M."/>
            <person name="Collymore A."/>
            <person name="Cooke P."/>
            <person name="Costello M."/>
            <person name="D'Aco K."/>
            <person name="Daza R."/>
            <person name="De Haan G."/>
            <person name="DeGray S."/>
            <person name="DeMaso C."/>
            <person name="Dhargay N."/>
            <person name="Dooley K."/>
            <person name="Dooley E."/>
            <person name="Doricent M."/>
            <person name="Dorje P."/>
            <person name="Dorjee K."/>
            <person name="Dupes A."/>
            <person name="Elong R."/>
            <person name="Falk J."/>
            <person name="Farina A."/>
            <person name="Faro S."/>
            <person name="Ferguson D."/>
            <person name="Fisher S."/>
            <person name="Foley C.D."/>
            <person name="Franke A."/>
            <person name="Friedrich D."/>
            <person name="Gadbois L."/>
            <person name="Gearin G."/>
            <person name="Gearin C.R."/>
            <person name="Giannoukos G."/>
            <person name="Goode T."/>
            <person name="Graham J."/>
            <person name="Grandbois E."/>
            <person name="Grewal S."/>
            <person name="Gyaltsen K."/>
            <person name="Hafez N."/>
            <person name="Hagos B."/>
            <person name="Hall J."/>
            <person name="Henson C."/>
            <person name="Hollinger A."/>
            <person name="Honan T."/>
            <person name="Huard M.D."/>
            <person name="Hughes L."/>
            <person name="Hurhula B."/>
            <person name="Husby M.E."/>
            <person name="Kamat A."/>
            <person name="Kanga B."/>
            <person name="Kashin S."/>
            <person name="Khazanovich D."/>
            <person name="Kisner P."/>
            <person name="Lance K."/>
            <person name="Lara M."/>
            <person name="Lee W."/>
            <person name="Lennon N."/>
            <person name="Letendre F."/>
            <person name="LeVine R."/>
            <person name="Lipovsky A."/>
            <person name="Liu X."/>
            <person name="Liu J."/>
            <person name="Liu S."/>
            <person name="Lokyitsang T."/>
            <person name="Lokyitsang Y."/>
            <person name="Lubonja R."/>
            <person name="Lui A."/>
            <person name="MacDonald P."/>
            <person name="Magnisalis V."/>
            <person name="Maru K."/>
            <person name="Matthews C."/>
            <person name="McCusker W."/>
            <person name="McDonough S."/>
            <person name="Mehta T."/>
            <person name="Meldrim J."/>
            <person name="Meneus L."/>
            <person name="Mihai O."/>
            <person name="Mihalev A."/>
            <person name="Mihova T."/>
            <person name="Mittelman R."/>
            <person name="Mlenga V."/>
            <person name="Montmayeur A."/>
            <person name="Mulrain L."/>
            <person name="Navidi A."/>
            <person name="Naylor J."/>
            <person name="Negash T."/>
            <person name="Nguyen T."/>
            <person name="Nguyen N."/>
            <person name="Nicol R."/>
            <person name="Norbu C."/>
            <person name="Norbu N."/>
            <person name="Novod N."/>
            <person name="O'Neill B."/>
            <person name="Osman S."/>
            <person name="Markiewicz E."/>
            <person name="Oyono O.L."/>
            <person name="Patti C."/>
            <person name="Phunkhang P."/>
            <person name="Pierre F."/>
            <person name="Priest M."/>
            <person name="Raghuraman S."/>
            <person name="Rege F."/>
            <person name="Reyes R."/>
            <person name="Rise C."/>
            <person name="Rogov P."/>
            <person name="Ross K."/>
            <person name="Ryan E."/>
            <person name="Settipalli S."/>
            <person name="Shea T."/>
            <person name="Sherpa N."/>
            <person name="Shi L."/>
            <person name="Shih D."/>
            <person name="Sparrow T."/>
            <person name="Spaulding J."/>
            <person name="Stalker J."/>
            <person name="Stange-Thomann N."/>
            <person name="Stavropoulos S."/>
            <person name="Stone C."/>
            <person name="Strader C."/>
            <person name="Tesfaye S."/>
            <person name="Thomson T."/>
            <person name="Thoulutsang Y."/>
            <person name="Thoulutsang D."/>
            <person name="Topham K."/>
            <person name="Topping I."/>
            <person name="Tsamla T."/>
            <person name="Vassiliev H."/>
            <person name="Vo A."/>
            <person name="Wangchuk T."/>
            <person name="Wangdi T."/>
            <person name="Weiand M."/>
            <person name="Wilkinson J."/>
            <person name="Wilson A."/>
            <person name="Yadav S."/>
            <person name="Young G."/>
            <person name="Yu Q."/>
            <person name="Zembek L."/>
            <person name="Zhong D."/>
            <person name="Zimmer A."/>
            <person name="Zwirko Z."/>
            <person name="Jaffe D.B."/>
            <person name="Alvarez P."/>
            <person name="Brockman W."/>
            <person name="Butler J."/>
            <person name="Chin C."/>
            <person name="Gnerre S."/>
            <person name="Grabherr M."/>
            <person name="Kleber M."/>
            <person name="Mauceli E."/>
            <person name="MacCallum I."/>
        </authorList>
    </citation>
    <scope>NUCLEOTIDE SEQUENCE [LARGE SCALE GENOMIC DNA]</scope>
    <source>
        <strain evidence="3">Tucson 15287-2541.00</strain>
    </source>
</reference>
<sequence length="114" mass="12005">MWSDSPKEDVRVYKLDTVTYDTKPASFLDVRSMQQLAVDEAVAFPIGRSRASHTAGGVTTSTTTTAGMEPPTVYAPVLIPRSEAQTTQANASASKLSTVRQGWVAGTVTVGSAA</sequence>
<proteinExistence type="predicted"/>
<dbReference type="HOGENOM" id="CLU_2123589_0_0_1"/>
<accession>B4JZ33</accession>